<dbReference type="InterPro" id="IPR029063">
    <property type="entry name" value="SAM-dependent_MTases_sf"/>
</dbReference>
<dbReference type="EMBL" id="BBXV01000013">
    <property type="protein sequence ID" value="GAQ17275.1"/>
    <property type="molecule type" value="Genomic_DNA"/>
</dbReference>
<dbReference type="OrthoDB" id="9777638at2"/>
<dbReference type="Proteomes" id="UP000052946">
    <property type="component" value="Unassembled WGS sequence"/>
</dbReference>
<dbReference type="CDD" id="cd02440">
    <property type="entry name" value="AdoMet_MTases"/>
    <property type="match status" value="1"/>
</dbReference>
<comment type="caution">
    <text evidence="1">The sequence shown here is derived from an EMBL/GenBank/DDBJ whole genome shotgun (WGS) entry which is preliminary data.</text>
</comment>
<proteinExistence type="predicted"/>
<dbReference type="GO" id="GO:0008168">
    <property type="term" value="F:methyltransferase activity"/>
    <property type="evidence" value="ECO:0007669"/>
    <property type="project" value="UniProtKB-KW"/>
</dbReference>
<reference evidence="1 2" key="2">
    <citation type="journal article" date="2016" name="Genome Announc.">
        <title>Draft Genome Sequence of Oceanobacillus picturae Heshi-B3, Isolated from Fermented Rice Bran in a Traditional Japanese Seafood Dish.</title>
        <authorList>
            <person name="Akuzawa S."/>
            <person name="Nagaoka J."/>
            <person name="Kanekatsu M."/>
            <person name="Kanesaki Y."/>
            <person name="Suzuki T."/>
        </authorList>
    </citation>
    <scope>NUCLEOTIDE SEQUENCE [LARGE SCALE GENOMIC DNA]</scope>
    <source>
        <strain evidence="1 2">Heshi-B3</strain>
    </source>
</reference>
<dbReference type="Pfam" id="PF13489">
    <property type="entry name" value="Methyltransf_23"/>
    <property type="match status" value="1"/>
</dbReference>
<keyword evidence="1" id="KW-0808">Transferase</keyword>
<protein>
    <submittedName>
        <fullName evidence="1">Methyltransferase domain protein</fullName>
    </submittedName>
</protein>
<reference evidence="2" key="1">
    <citation type="submission" date="2015-07" db="EMBL/GenBank/DDBJ databases">
        <title>Draft Genome Sequence of Oceanobacillus picturae Heshi-B3 that Was Isolated from Fermented Rice Bran with Aging Salted Mackerel, Which Was Named Heshiko as Traditional Fermented Seafood in Japan.</title>
        <authorList>
            <person name="Akuzawa S."/>
            <person name="Nakagawa J."/>
            <person name="Kanekatsu T."/>
            <person name="Kanesaki Y."/>
            <person name="Suzuki T."/>
        </authorList>
    </citation>
    <scope>NUCLEOTIDE SEQUENCE [LARGE SCALE GENOMIC DNA]</scope>
    <source>
        <strain evidence="2">Heshi-B3</strain>
    </source>
</reference>
<evidence type="ECO:0000313" key="2">
    <source>
        <dbReference type="Proteomes" id="UP000052946"/>
    </source>
</evidence>
<dbReference type="Gene3D" id="3.40.50.150">
    <property type="entry name" value="Vaccinia Virus protein VP39"/>
    <property type="match status" value="1"/>
</dbReference>
<name>A0A0U9H4L6_9BACI</name>
<accession>A0A0U9H4L6</accession>
<dbReference type="RefSeq" id="WP_058949733.1">
    <property type="nucleotide sequence ID" value="NZ_BBXV01000013.1"/>
</dbReference>
<dbReference type="GO" id="GO:0032259">
    <property type="term" value="P:methylation"/>
    <property type="evidence" value="ECO:0007669"/>
    <property type="project" value="UniProtKB-KW"/>
</dbReference>
<evidence type="ECO:0000313" key="1">
    <source>
        <dbReference type="EMBL" id="GAQ17275.1"/>
    </source>
</evidence>
<organism evidence="1 2">
    <name type="scientific">Oceanobacillus picturae</name>
    <dbReference type="NCBI Taxonomy" id="171693"/>
    <lineage>
        <taxon>Bacteria</taxon>
        <taxon>Bacillati</taxon>
        <taxon>Bacillota</taxon>
        <taxon>Bacilli</taxon>
        <taxon>Bacillales</taxon>
        <taxon>Bacillaceae</taxon>
        <taxon>Oceanobacillus</taxon>
    </lineage>
</organism>
<gene>
    <name evidence="1" type="ORF">OPHB3_1200</name>
</gene>
<keyword evidence="1" id="KW-0489">Methyltransferase</keyword>
<dbReference type="SUPFAM" id="SSF53335">
    <property type="entry name" value="S-adenosyl-L-methionine-dependent methyltransferases"/>
    <property type="match status" value="1"/>
</dbReference>
<dbReference type="AlphaFoldDB" id="A0A0U9H4L6"/>
<sequence>MRESIVSKIAACMAVKGEVQTDQTEHRVKLAESWGIEAGSKILEIGCGQGDTTAVLAYFTGKKGHVHAIDIAGPDYGSPVTLGESREYLLASSLGKQMDIQFQVDVLADNVTFPEKHFDYIVFSHASWYLRSADELASILKKSRSWGKKLCFAEWDPAIQHVEQQSHILAVLLQAQYEAFKESSESNVRSLFTVEDIKDIIEGTGWNVVKEESIYSPKLKDGEWEVDMALEFAEDELKQLPEIPGKLKKLIQSEIRILQRNKSMFPIRPLSTIALTAE</sequence>